<dbReference type="Proteomes" id="UP000182409">
    <property type="component" value="Unassembled WGS sequence"/>
</dbReference>
<dbReference type="Pfam" id="PF08937">
    <property type="entry name" value="ThsB_TIR"/>
    <property type="match status" value="1"/>
</dbReference>
<dbReference type="InterPro" id="IPR015032">
    <property type="entry name" value="ThsB__TIR-like_domain"/>
</dbReference>
<feature type="domain" description="Thoeris protein ThsB TIR-like" evidence="1">
    <location>
        <begin position="6"/>
        <end position="100"/>
    </location>
</feature>
<accession>A0A1H4RRD2</accession>
<dbReference type="Gene3D" id="3.40.50.9200">
    <property type="entry name" value="Hypothetical protein MTH538"/>
    <property type="match status" value="1"/>
</dbReference>
<reference evidence="2 3" key="1">
    <citation type="submission" date="2016-10" db="EMBL/GenBank/DDBJ databases">
        <authorList>
            <person name="de Groot N.N."/>
        </authorList>
    </citation>
    <scope>NUCLEOTIDE SEQUENCE [LARGE SCALE GENOMIC DNA]</scope>
    <source>
        <strain evidence="2 3">AB35.6</strain>
    </source>
</reference>
<proteinExistence type="predicted"/>
<evidence type="ECO:0000313" key="3">
    <source>
        <dbReference type="Proteomes" id="UP000182409"/>
    </source>
</evidence>
<sequence length="166" mass="18254">MARKVFFSFHFDNDAWRAGQVRNMGALEADAPCSDNDWEKVKKGGNAAIEKWIADQLSGKSCAVVLVGSETASRPWVIHEIQEAWNAKKGVVGIRIHGLKNHSEYTSSAGANPFDKLTLKNGTVSLSSQVQLKWPSGADSTEIYASIKSNIADWVEEAITIRNNYT</sequence>
<evidence type="ECO:0000313" key="2">
    <source>
        <dbReference type="EMBL" id="SEC34368.1"/>
    </source>
</evidence>
<dbReference type="RefSeq" id="WP_074655032.1">
    <property type="nucleotide sequence ID" value="NZ_FNSD01000001.1"/>
</dbReference>
<dbReference type="OrthoDB" id="9811746at2"/>
<dbReference type="InterPro" id="IPR036490">
    <property type="entry name" value="ThsB_TIR-like_sf"/>
</dbReference>
<dbReference type="AlphaFoldDB" id="A0A1H4RRD2"/>
<evidence type="ECO:0000259" key="1">
    <source>
        <dbReference type="Pfam" id="PF08937"/>
    </source>
</evidence>
<name>A0A1H4RRD2_9BACT</name>
<dbReference type="EMBL" id="FNSD01000001">
    <property type="protein sequence ID" value="SEC34368.1"/>
    <property type="molecule type" value="Genomic_DNA"/>
</dbReference>
<dbReference type="SUPFAM" id="SSF52206">
    <property type="entry name" value="Hypothetical protein MTH538"/>
    <property type="match status" value="1"/>
</dbReference>
<protein>
    <submittedName>
        <fullName evidence="2">MTH538 TIR-like domain</fullName>
    </submittedName>
</protein>
<organism evidence="2 3">
    <name type="scientific">Terriglobus roseus</name>
    <dbReference type="NCBI Taxonomy" id="392734"/>
    <lineage>
        <taxon>Bacteria</taxon>
        <taxon>Pseudomonadati</taxon>
        <taxon>Acidobacteriota</taxon>
        <taxon>Terriglobia</taxon>
        <taxon>Terriglobales</taxon>
        <taxon>Acidobacteriaceae</taxon>
        <taxon>Terriglobus</taxon>
    </lineage>
</organism>
<gene>
    <name evidence="2" type="ORF">SAMN05443244_3231</name>
</gene>